<dbReference type="Proteomes" id="UP000441455">
    <property type="component" value="Unassembled WGS sequence"/>
</dbReference>
<dbReference type="InterPro" id="IPR014818">
    <property type="entry name" value="Phage/plasmid_primase_P4_C"/>
</dbReference>
<comment type="caution">
    <text evidence="6">The sequence shown here is derived from an EMBL/GenBank/DDBJ whole genome shotgun (WGS) entry which is preliminary data.</text>
</comment>
<organism evidence="6 7">
    <name type="scientific">Acidaminococcus fermentans</name>
    <dbReference type="NCBI Taxonomy" id="905"/>
    <lineage>
        <taxon>Bacteria</taxon>
        <taxon>Bacillati</taxon>
        <taxon>Bacillota</taxon>
        <taxon>Negativicutes</taxon>
        <taxon>Acidaminococcales</taxon>
        <taxon>Acidaminococcaceae</taxon>
        <taxon>Acidaminococcus</taxon>
    </lineage>
</organism>
<keyword evidence="3" id="KW-0067">ATP-binding</keyword>
<keyword evidence="4" id="KW-0175">Coiled coil</keyword>
<dbReference type="OrthoDB" id="9763644at2"/>
<name>A0A6N7VYB0_ACIFE</name>
<evidence type="ECO:0000256" key="2">
    <source>
        <dbReference type="ARBA" id="ARBA00022801"/>
    </source>
</evidence>
<dbReference type="InterPro" id="IPR051620">
    <property type="entry name" value="ORF904-like_C"/>
</dbReference>
<dbReference type="InterPro" id="IPR006500">
    <property type="entry name" value="Helicase_put_C_phage/plasmid"/>
</dbReference>
<evidence type="ECO:0000313" key="6">
    <source>
        <dbReference type="EMBL" id="MSS82091.1"/>
    </source>
</evidence>
<feature type="coiled-coil region" evidence="4">
    <location>
        <begin position="327"/>
        <end position="354"/>
    </location>
</feature>
<dbReference type="Pfam" id="PF19263">
    <property type="entry name" value="DUF5906"/>
    <property type="match status" value="1"/>
</dbReference>
<evidence type="ECO:0000313" key="7">
    <source>
        <dbReference type="Proteomes" id="UP000441455"/>
    </source>
</evidence>
<evidence type="ECO:0000259" key="5">
    <source>
        <dbReference type="PROSITE" id="PS51206"/>
    </source>
</evidence>
<feature type="domain" description="SF3 helicase" evidence="5">
    <location>
        <begin position="478"/>
        <end position="637"/>
    </location>
</feature>
<dbReference type="SMART" id="SM00885">
    <property type="entry name" value="D5_N"/>
    <property type="match status" value="1"/>
</dbReference>
<dbReference type="RefSeq" id="WP_154488029.1">
    <property type="nucleotide sequence ID" value="NZ_VULN01000007.1"/>
</dbReference>
<dbReference type="AlphaFoldDB" id="A0A6N7VYB0"/>
<evidence type="ECO:0000256" key="4">
    <source>
        <dbReference type="SAM" id="Coils"/>
    </source>
</evidence>
<dbReference type="PROSITE" id="PS51206">
    <property type="entry name" value="SF3_HELICASE_1"/>
    <property type="match status" value="1"/>
</dbReference>
<dbReference type="EMBL" id="VULN01000007">
    <property type="protein sequence ID" value="MSS82091.1"/>
    <property type="molecule type" value="Genomic_DNA"/>
</dbReference>
<evidence type="ECO:0000256" key="1">
    <source>
        <dbReference type="ARBA" id="ARBA00022741"/>
    </source>
</evidence>
<evidence type="ECO:0000256" key="3">
    <source>
        <dbReference type="ARBA" id="ARBA00022840"/>
    </source>
</evidence>
<dbReference type="SUPFAM" id="SSF52540">
    <property type="entry name" value="P-loop containing nucleoside triphosphate hydrolases"/>
    <property type="match status" value="1"/>
</dbReference>
<proteinExistence type="predicted"/>
<sequence length="762" mass="86119">MRFTIYTADCTGNERNAIYPNKAVITSSRELGTAAAFDHVCAAYKDNYRSRDNFLASDVAVMDCDNDHTENPKEWVTGEKLLAMLPNVAVAIVPSRNSGKAKEGRKARPRFHAYFPITEVQDEKAYTALKQGIREEFPFFDAQALDAARFLYGTEVVPEAILWQEGKQTITDFLAGLGPLEPDQTEPPFYTGSSIPEGNRNNTMSHFAGRVLKRYGDTEKAYEAYLQRAENCEPRLPEKELDTIWKSALKFFRNKIQQSEGYVPPDEYNKAVGHPSLQPDDFSDIGEAKVLARTCMGRLRYTSATKYIAYVGNHWDEDEHKPLGVIEDFMDDQLADAEEKIRQAEDDLTAIGISREDVKSRSKTLANQIPGEKGHLLTALLSADAYKKFVMKNRNYKNILNVQNAATPMLALDVSELDYDPELLNTPEATYDLSKGMHGKRPHDPDDMITKVTACSPGTQGGNMWQESLDLFFCKDQELIRYVQQIVGMAAVGRVYAEQMIIAYGGGANGKSTFWNTIARVLGLYSGKISAETMTMNCRRNVKPEIAELKGKRLIIASELEEGQRLNTGMVKQICSVDPIEAEKKFKTPFHFVPSHTLVLYTNHLPKVAANDDGTWRRLIIIPFNARITRKNDIKNYSDYLFEQAGPAILKWVIEGAEAAIRKKFKIEEPEAVRKAVEKYREDNDWLGQFLDAHCDVDPSFTEKSGDLYQQYRIVCMQTGEYTRSTSDFYGNLEKAGFFRHKTKKGIVVHGLRLKEGQDFLD</sequence>
<dbReference type="Pfam" id="PF08706">
    <property type="entry name" value="D5_N"/>
    <property type="match status" value="1"/>
</dbReference>
<dbReference type="Gene3D" id="3.40.50.300">
    <property type="entry name" value="P-loop containing nucleotide triphosphate hydrolases"/>
    <property type="match status" value="1"/>
</dbReference>
<accession>A0A6N7VYB0</accession>
<keyword evidence="1" id="KW-0547">Nucleotide-binding</keyword>
<dbReference type="SMART" id="SM00942">
    <property type="entry name" value="PriCT_1"/>
    <property type="match status" value="1"/>
</dbReference>
<protein>
    <submittedName>
        <fullName evidence="6">DNA primase</fullName>
    </submittedName>
</protein>
<gene>
    <name evidence="6" type="ORF">FX155_05720</name>
</gene>
<dbReference type="InterPro" id="IPR045455">
    <property type="entry name" value="NrS-1_pol-like_helicase"/>
</dbReference>
<dbReference type="PANTHER" id="PTHR35372">
    <property type="entry name" value="ATP BINDING PROTEIN-RELATED"/>
    <property type="match status" value="1"/>
</dbReference>
<dbReference type="Pfam" id="PF08708">
    <property type="entry name" value="PriCT_1"/>
    <property type="match status" value="1"/>
</dbReference>
<dbReference type="NCBIfam" id="TIGR01613">
    <property type="entry name" value="primase_Cterm"/>
    <property type="match status" value="1"/>
</dbReference>
<dbReference type="GO" id="GO:0005524">
    <property type="term" value="F:ATP binding"/>
    <property type="evidence" value="ECO:0007669"/>
    <property type="project" value="UniProtKB-KW"/>
</dbReference>
<dbReference type="InterPro" id="IPR027417">
    <property type="entry name" value="P-loop_NTPase"/>
</dbReference>
<reference evidence="6 7" key="1">
    <citation type="submission" date="2019-08" db="EMBL/GenBank/DDBJ databases">
        <title>In-depth cultivation of the pig gut microbiome towards novel bacterial diversity and tailored functional studies.</title>
        <authorList>
            <person name="Wylensek D."/>
            <person name="Hitch T.C.A."/>
            <person name="Clavel T."/>
        </authorList>
    </citation>
    <scope>NUCLEOTIDE SEQUENCE [LARGE SCALE GENOMIC DNA]</scope>
    <source>
        <strain evidence="6 7">WCA-389-WT-5B</strain>
    </source>
</reference>
<dbReference type="PANTHER" id="PTHR35372:SF2">
    <property type="entry name" value="SF3 HELICASE DOMAIN-CONTAINING PROTEIN"/>
    <property type="match status" value="1"/>
</dbReference>
<keyword evidence="2" id="KW-0378">Hydrolase</keyword>
<dbReference type="InterPro" id="IPR014820">
    <property type="entry name" value="PriCT_1"/>
</dbReference>
<dbReference type="InterPro" id="IPR014015">
    <property type="entry name" value="Helicase_SF3_DNA-vir"/>
</dbReference>
<dbReference type="GO" id="GO:0016787">
    <property type="term" value="F:hydrolase activity"/>
    <property type="evidence" value="ECO:0007669"/>
    <property type="project" value="UniProtKB-KW"/>
</dbReference>